<reference evidence="6 7" key="1">
    <citation type="journal article" date="2019" name="Sci. Rep.">
        <title>Comparative genomics of chytrid fungi reveal insights into the obligate biotrophic and pathogenic lifestyle of Synchytrium endobioticum.</title>
        <authorList>
            <person name="van de Vossenberg B.T.L.H."/>
            <person name="Warris S."/>
            <person name="Nguyen H.D.T."/>
            <person name="van Gent-Pelzer M.P.E."/>
            <person name="Joly D.L."/>
            <person name="van de Geest H.C."/>
            <person name="Bonants P.J.M."/>
            <person name="Smith D.S."/>
            <person name="Levesque C.A."/>
            <person name="van der Lee T.A.J."/>
        </authorList>
    </citation>
    <scope>NUCLEOTIDE SEQUENCE [LARGE SCALE GENOMIC DNA]</scope>
    <source>
        <strain evidence="6 7">CBS 675.73</strain>
    </source>
</reference>
<dbReference type="Proteomes" id="UP000320333">
    <property type="component" value="Unassembled WGS sequence"/>
</dbReference>
<evidence type="ECO:0000313" key="6">
    <source>
        <dbReference type="EMBL" id="TPX75923.1"/>
    </source>
</evidence>
<dbReference type="Pfam" id="PF12937">
    <property type="entry name" value="F-box-like"/>
    <property type="match status" value="1"/>
</dbReference>
<feature type="compositionally biased region" description="Polar residues" evidence="4">
    <location>
        <begin position="711"/>
        <end position="720"/>
    </location>
</feature>
<keyword evidence="1 3" id="KW-0853">WD repeat</keyword>
<protein>
    <recommendedName>
        <fullName evidence="5">F-box domain-containing protein</fullName>
    </recommendedName>
</protein>
<dbReference type="OrthoDB" id="2095648at2759"/>
<dbReference type="AlphaFoldDB" id="A0A507FHZ9"/>
<proteinExistence type="predicted"/>
<gene>
    <name evidence="6" type="ORF">CcCBS67573_g02780</name>
</gene>
<dbReference type="InterPro" id="IPR001680">
    <property type="entry name" value="WD40_rpt"/>
</dbReference>
<evidence type="ECO:0000256" key="1">
    <source>
        <dbReference type="ARBA" id="ARBA00022574"/>
    </source>
</evidence>
<dbReference type="PROSITE" id="PS00678">
    <property type="entry name" value="WD_REPEATS_1"/>
    <property type="match status" value="1"/>
</dbReference>
<feature type="compositionally biased region" description="Polar residues" evidence="4">
    <location>
        <begin position="684"/>
        <end position="696"/>
    </location>
</feature>
<dbReference type="PROSITE" id="PS50330">
    <property type="entry name" value="UIM"/>
    <property type="match status" value="1"/>
</dbReference>
<feature type="region of interest" description="Disordered" evidence="4">
    <location>
        <begin position="682"/>
        <end position="728"/>
    </location>
</feature>
<dbReference type="SUPFAM" id="SSF81383">
    <property type="entry name" value="F-box domain"/>
    <property type="match status" value="1"/>
</dbReference>
<sequence>MSLHQRNYSVNLPDELLIMALANLQPEELRLCGAVCQRWLRVINDDSCWRMALEVFMGCLPGRRIARRSWKSEYMRRFLLLKEWKAGGKRVVQFDPRIGPISNMLVDTEEERMYVGSMEKGTVVVCNPTTGKVDREVVFFNSDMEPMPISSLLIERTHILAGHLSGKVSMVTQFISRPTAIHSLSHSAGFHDGPVTAMACIPNIPSIVLSGGSDGVIFVWDLVSFQCLVKFVGVDSSIHTISFDAKNHIVACGENGRVCVWDFDLLSLSKGPVVAGNIPELLPSRHLAHKIQDVQTRICSLIHDVSSNTYITAVEAAIPNAVQLWSCESTLPLASFGHPKGAMKFSSLSNLAIAAWDRPAMAQQSFASGAMLNSLLATGHADSSVLLWLIPDIALNRSSPQSTMLITPFRKLQVTIASPLSTISIDPFKLVVSTTDGLIKAYDVNTGAHIKSMSLRKGGDPAVPGVDFENRKKVTCVWGGEWNLIAATVGGHVRNWDFAPLFLGQTGREWAPGRFKKKNRAGKSRFAGAGPGGASPSPSGVAGRSSTGKFASSSKIQFALDVKSELLATNMELKMERAQEERRRSLWLKMNGSSNSTSSPTGPVGVVGSGRSLGVVPGSVSKSSESVTSAPLTEQEMIEYALMLSMEDKTGFALDESAAWGFETNGLTHNEQDDAFAFAETVESESNSAYPSTPTKRPSKSAAAFAAPAAVQTTPTNHSVPKSPGNPWSSGKSFASVVASSSSSTSTLTSPPISSKSTSVLAFSESVPINKGMTSTPALTTPLSGHTSYRSRFPTPWYYDDGEWEDERFAFDGYAGGIETPTKRGSSVSLNLPSFLPPSMEDNENVNLAPRDSGEWAHDDSHENGNTRNGGGGNGVSFDSHGRRRLSGTRNSVSSVSSSTSSLERRRFLLGTSVAGESPQGLGSGLELLRSPRLGPMAMHVSPRLAPVAAVSPSLAPTTIFPGVGIQVAPRVTPEEEDEELMYVLELSLRDM</sequence>
<evidence type="ECO:0000256" key="3">
    <source>
        <dbReference type="PROSITE-ProRule" id="PRU00221"/>
    </source>
</evidence>
<accession>A0A507FHZ9</accession>
<dbReference type="EMBL" id="QEAP01000063">
    <property type="protein sequence ID" value="TPX75923.1"/>
    <property type="molecule type" value="Genomic_DNA"/>
</dbReference>
<feature type="compositionally biased region" description="Basic residues" evidence="4">
    <location>
        <begin position="514"/>
        <end position="523"/>
    </location>
</feature>
<dbReference type="InterPro" id="IPR015943">
    <property type="entry name" value="WD40/YVTN_repeat-like_dom_sf"/>
</dbReference>
<keyword evidence="7" id="KW-1185">Reference proteome</keyword>
<evidence type="ECO:0000256" key="4">
    <source>
        <dbReference type="SAM" id="MobiDB-lite"/>
    </source>
</evidence>
<dbReference type="STRING" id="246404.A0A507FHZ9"/>
<feature type="compositionally biased region" description="Low complexity" evidence="4">
    <location>
        <begin position="524"/>
        <end position="546"/>
    </location>
</feature>
<dbReference type="Gene3D" id="2.130.10.10">
    <property type="entry name" value="YVTN repeat-like/Quinoprotein amine dehydrogenase"/>
    <property type="match status" value="2"/>
</dbReference>
<evidence type="ECO:0000313" key="7">
    <source>
        <dbReference type="Proteomes" id="UP000320333"/>
    </source>
</evidence>
<organism evidence="6 7">
    <name type="scientific">Chytriomyces confervae</name>
    <dbReference type="NCBI Taxonomy" id="246404"/>
    <lineage>
        <taxon>Eukaryota</taxon>
        <taxon>Fungi</taxon>
        <taxon>Fungi incertae sedis</taxon>
        <taxon>Chytridiomycota</taxon>
        <taxon>Chytridiomycota incertae sedis</taxon>
        <taxon>Chytridiomycetes</taxon>
        <taxon>Chytridiales</taxon>
        <taxon>Chytriomycetaceae</taxon>
        <taxon>Chytriomyces</taxon>
    </lineage>
</organism>
<dbReference type="InterPro" id="IPR001810">
    <property type="entry name" value="F-box_dom"/>
</dbReference>
<feature type="domain" description="F-box" evidence="5">
    <location>
        <begin position="6"/>
        <end position="52"/>
    </location>
</feature>
<dbReference type="InterPro" id="IPR003903">
    <property type="entry name" value="UIM_dom"/>
</dbReference>
<dbReference type="SUPFAM" id="SSF50978">
    <property type="entry name" value="WD40 repeat-like"/>
    <property type="match status" value="1"/>
</dbReference>
<keyword evidence="2" id="KW-0677">Repeat</keyword>
<dbReference type="InterPro" id="IPR019775">
    <property type="entry name" value="WD40_repeat_CS"/>
</dbReference>
<name>A0A507FHZ9_9FUNG</name>
<dbReference type="PROSITE" id="PS50181">
    <property type="entry name" value="FBOX"/>
    <property type="match status" value="1"/>
</dbReference>
<feature type="region of interest" description="Disordered" evidence="4">
    <location>
        <begin position="818"/>
        <end position="899"/>
    </location>
</feature>
<dbReference type="Gene3D" id="1.20.1280.50">
    <property type="match status" value="1"/>
</dbReference>
<dbReference type="PANTHER" id="PTHR19857">
    <property type="entry name" value="MITOCHONDRIAL DIVISION PROTEIN 1-RELATED"/>
    <property type="match status" value="1"/>
</dbReference>
<feature type="compositionally biased region" description="Basic and acidic residues" evidence="4">
    <location>
        <begin position="852"/>
        <end position="865"/>
    </location>
</feature>
<dbReference type="InterPro" id="IPR051179">
    <property type="entry name" value="WD_repeat_multifunction"/>
</dbReference>
<evidence type="ECO:0000256" key="2">
    <source>
        <dbReference type="ARBA" id="ARBA00022737"/>
    </source>
</evidence>
<feature type="compositionally biased region" description="Polar residues" evidence="4">
    <location>
        <begin position="823"/>
        <end position="832"/>
    </location>
</feature>
<dbReference type="PANTHER" id="PTHR19857:SF21">
    <property type="entry name" value="ANAPHASE-PROMOTING COMPLEX SUBUNIT 4 WD40 DOMAIN-CONTAINING PROTEIN"/>
    <property type="match status" value="1"/>
</dbReference>
<dbReference type="InterPro" id="IPR036047">
    <property type="entry name" value="F-box-like_dom_sf"/>
</dbReference>
<dbReference type="InterPro" id="IPR036322">
    <property type="entry name" value="WD40_repeat_dom_sf"/>
</dbReference>
<comment type="caution">
    <text evidence="6">The sequence shown here is derived from an EMBL/GenBank/DDBJ whole genome shotgun (WGS) entry which is preliminary data.</text>
</comment>
<dbReference type="SMART" id="SM00320">
    <property type="entry name" value="WD40"/>
    <property type="match status" value="3"/>
</dbReference>
<feature type="region of interest" description="Disordered" evidence="4">
    <location>
        <begin position="513"/>
        <end position="546"/>
    </location>
</feature>
<evidence type="ECO:0000259" key="5">
    <source>
        <dbReference type="PROSITE" id="PS50181"/>
    </source>
</evidence>
<feature type="repeat" description="WD" evidence="3">
    <location>
        <begin position="188"/>
        <end position="230"/>
    </location>
</feature>
<dbReference type="PROSITE" id="PS50082">
    <property type="entry name" value="WD_REPEATS_2"/>
    <property type="match status" value="1"/>
</dbReference>